<gene>
    <name evidence="2" type="ORF">A8975_1180</name>
</gene>
<accession>A0ABY2G5U8</accession>
<keyword evidence="3" id="KW-1185">Reference proteome</keyword>
<protein>
    <submittedName>
        <fullName evidence="2">Uncharacterized protein DUF3124</fullName>
    </submittedName>
</protein>
<feature type="chain" id="PRO_5045305981" evidence="1">
    <location>
        <begin position="22"/>
        <end position="172"/>
    </location>
</feature>
<comment type="caution">
    <text evidence="2">The sequence shown here is derived from an EMBL/GenBank/DDBJ whole genome shotgun (WGS) entry which is preliminary data.</text>
</comment>
<proteinExistence type="predicted"/>
<reference evidence="2 3" key="1">
    <citation type="submission" date="2019-03" db="EMBL/GenBank/DDBJ databases">
        <title>Genomic Encyclopedia of Type Strains, Phase III (KMG-III): the genomes of soil and plant-associated and newly described type strains.</title>
        <authorList>
            <person name="Whitman W."/>
        </authorList>
    </citation>
    <scope>NUCLEOTIDE SEQUENCE [LARGE SCALE GENOMIC DNA]</scope>
    <source>
        <strain evidence="2 3">CGMCC 1.10957</strain>
    </source>
</reference>
<dbReference type="Proteomes" id="UP000294930">
    <property type="component" value="Unassembled WGS sequence"/>
</dbReference>
<evidence type="ECO:0000313" key="3">
    <source>
        <dbReference type="Proteomes" id="UP000294930"/>
    </source>
</evidence>
<dbReference type="RefSeq" id="WP_134199025.1">
    <property type="nucleotide sequence ID" value="NZ_SOQZ01000002.1"/>
</dbReference>
<evidence type="ECO:0000313" key="2">
    <source>
        <dbReference type="EMBL" id="TDY12416.1"/>
    </source>
</evidence>
<organism evidence="2 3">
    <name type="scientific">Meridianimaribacter flavus</name>
    <dbReference type="NCBI Taxonomy" id="571115"/>
    <lineage>
        <taxon>Bacteria</taxon>
        <taxon>Pseudomonadati</taxon>
        <taxon>Bacteroidota</taxon>
        <taxon>Flavobacteriia</taxon>
        <taxon>Flavobacteriales</taxon>
        <taxon>Flavobacteriaceae</taxon>
        <taxon>Meridianimaribacter</taxon>
    </lineage>
</organism>
<keyword evidence="1" id="KW-0732">Signal</keyword>
<feature type="signal peptide" evidence="1">
    <location>
        <begin position="1"/>
        <end position="21"/>
    </location>
</feature>
<dbReference type="EMBL" id="SOQZ01000002">
    <property type="protein sequence ID" value="TDY12416.1"/>
    <property type="molecule type" value="Genomic_DNA"/>
</dbReference>
<sequence>MRYISVICVLVLFLFSCNETQNNVDDLPQSVNWNERKATTVNDSLLKNSGSTYLSVYSQIYSLTEHRTHNLTATISMRNVSRTDTIYLKAADLYDTHGDLVKKHIDFPVFLKPLETLEIVIKESDRSGGTGGNFVFDWVTPNNAPEPLFEAIMISTMGQQGLSFSTQGKRIR</sequence>
<dbReference type="InterPro" id="IPR021471">
    <property type="entry name" value="DUF3124"/>
</dbReference>
<evidence type="ECO:0000256" key="1">
    <source>
        <dbReference type="SAM" id="SignalP"/>
    </source>
</evidence>
<dbReference type="Pfam" id="PF11322">
    <property type="entry name" value="DUF3124"/>
    <property type="match status" value="1"/>
</dbReference>
<dbReference type="PROSITE" id="PS51257">
    <property type="entry name" value="PROKAR_LIPOPROTEIN"/>
    <property type="match status" value="1"/>
</dbReference>
<name>A0ABY2G5U8_9FLAO</name>